<dbReference type="AlphaFoldDB" id="A0A0R0D739"/>
<evidence type="ECO:0008006" key="3">
    <source>
        <dbReference type="Google" id="ProtNLM"/>
    </source>
</evidence>
<dbReference type="Proteomes" id="UP000050956">
    <property type="component" value="Unassembled WGS sequence"/>
</dbReference>
<evidence type="ECO:0000313" key="2">
    <source>
        <dbReference type="Proteomes" id="UP000050956"/>
    </source>
</evidence>
<gene>
    <name evidence="1" type="ORF">ABB30_07620</name>
</gene>
<dbReference type="PATRIC" id="fig|336566.3.peg.869"/>
<accession>A0A0R0D739</accession>
<name>A0A0R0D739_9GAMM</name>
<dbReference type="EMBL" id="LDJM01000018">
    <property type="protein sequence ID" value="KRG77360.1"/>
    <property type="molecule type" value="Genomic_DNA"/>
</dbReference>
<protein>
    <recommendedName>
        <fullName evidence="3">Integron</fullName>
    </recommendedName>
</protein>
<evidence type="ECO:0000313" key="1">
    <source>
        <dbReference type="EMBL" id="KRG77360.1"/>
    </source>
</evidence>
<keyword evidence="2" id="KW-1185">Reference proteome</keyword>
<reference evidence="1 2" key="1">
    <citation type="submission" date="2015-05" db="EMBL/GenBank/DDBJ databases">
        <title>Genome sequencing and analysis of members of genus Stenotrophomonas.</title>
        <authorList>
            <person name="Patil P.P."/>
            <person name="Midha S."/>
            <person name="Patil P.B."/>
        </authorList>
    </citation>
    <scope>NUCLEOTIDE SEQUENCE [LARGE SCALE GENOMIC DNA]</scope>
    <source>
        <strain evidence="1 2">DSM 24757</strain>
    </source>
</reference>
<dbReference type="STRING" id="336566.ABB30_07620"/>
<organism evidence="1 2">
    <name type="scientific">Stenotrophomonas ginsengisoli</name>
    <dbReference type="NCBI Taxonomy" id="336566"/>
    <lineage>
        <taxon>Bacteria</taxon>
        <taxon>Pseudomonadati</taxon>
        <taxon>Pseudomonadota</taxon>
        <taxon>Gammaproteobacteria</taxon>
        <taxon>Lysobacterales</taxon>
        <taxon>Lysobacteraceae</taxon>
        <taxon>Stenotrophomonas</taxon>
    </lineage>
</organism>
<comment type="caution">
    <text evidence="1">The sequence shown here is derived from an EMBL/GenBank/DDBJ whole genome shotgun (WGS) entry which is preliminary data.</text>
</comment>
<proteinExistence type="predicted"/>
<sequence>MPVMVGGEPELDACSTAAIQSEGKTAVLAGPGTEHATVAELANDQLVYVCDPGEAHWYVGIVWSTDTSVDCGLSSPIAQRQAYNGSCQSGWVSLAALKQLAG</sequence>